<feature type="signal peptide" evidence="7">
    <location>
        <begin position="1"/>
        <end position="35"/>
    </location>
</feature>
<dbReference type="PROSITE" id="PS51318">
    <property type="entry name" value="TAT"/>
    <property type="match status" value="1"/>
</dbReference>
<accession>A0A4Q2U5T4</accession>
<evidence type="ECO:0000256" key="7">
    <source>
        <dbReference type="SAM" id="SignalP"/>
    </source>
</evidence>
<proteinExistence type="inferred from homology"/>
<evidence type="ECO:0000256" key="6">
    <source>
        <dbReference type="RuleBase" id="RU361140"/>
    </source>
</evidence>
<reference evidence="9 10" key="2">
    <citation type="submission" date="2019-02" db="EMBL/GenBank/DDBJ databases">
        <title>'Lichenibacterium ramalinii' gen. nov. sp. nov., 'Lichenibacterium minor' gen. nov. sp. nov.</title>
        <authorList>
            <person name="Pankratov T."/>
        </authorList>
    </citation>
    <scope>NUCLEOTIDE SEQUENCE [LARGE SCALE GENOMIC DNA]</scope>
    <source>
        <strain evidence="9 10">RmlP026</strain>
    </source>
</reference>
<dbReference type="InterPro" id="IPR006311">
    <property type="entry name" value="TAT_signal"/>
</dbReference>
<evidence type="ECO:0000313" key="9">
    <source>
        <dbReference type="EMBL" id="RYC31949.1"/>
    </source>
</evidence>
<dbReference type="Pfam" id="PF13354">
    <property type="entry name" value="Beta-lactamase2"/>
    <property type="match status" value="1"/>
</dbReference>
<keyword evidence="5 6" id="KW-0046">Antibiotic resistance</keyword>
<dbReference type="GO" id="GO:0030655">
    <property type="term" value="P:beta-lactam antibiotic catabolic process"/>
    <property type="evidence" value="ECO:0007669"/>
    <property type="project" value="InterPro"/>
</dbReference>
<keyword evidence="10" id="KW-1185">Reference proteome</keyword>
<evidence type="ECO:0000256" key="5">
    <source>
        <dbReference type="ARBA" id="ARBA00023251"/>
    </source>
</evidence>
<keyword evidence="7" id="KW-0732">Signal</keyword>
<dbReference type="Proteomes" id="UP000290759">
    <property type="component" value="Unassembled WGS sequence"/>
</dbReference>
<dbReference type="EMBL" id="QYBB01000010">
    <property type="protein sequence ID" value="RYC31949.1"/>
    <property type="molecule type" value="Genomic_DNA"/>
</dbReference>
<evidence type="ECO:0000259" key="8">
    <source>
        <dbReference type="Pfam" id="PF13354"/>
    </source>
</evidence>
<dbReference type="InterPro" id="IPR023650">
    <property type="entry name" value="Beta-lactam_class-A_AS"/>
</dbReference>
<evidence type="ECO:0000256" key="4">
    <source>
        <dbReference type="ARBA" id="ARBA00022801"/>
    </source>
</evidence>
<dbReference type="Gene3D" id="3.40.710.10">
    <property type="entry name" value="DD-peptidase/beta-lactamase superfamily"/>
    <property type="match status" value="1"/>
</dbReference>
<dbReference type="NCBIfam" id="NF033103">
    <property type="entry name" value="bla_class_A"/>
    <property type="match status" value="1"/>
</dbReference>
<reference evidence="9 10" key="1">
    <citation type="submission" date="2018-12" db="EMBL/GenBank/DDBJ databases">
        <authorList>
            <person name="Grouzdev D.S."/>
            <person name="Krutkina M.S."/>
        </authorList>
    </citation>
    <scope>NUCLEOTIDE SEQUENCE [LARGE SCALE GENOMIC DNA]</scope>
    <source>
        <strain evidence="9 10">RmlP026</strain>
    </source>
</reference>
<dbReference type="RefSeq" id="WP_129226436.1">
    <property type="nucleotide sequence ID" value="NZ_QYBB01000010.1"/>
</dbReference>
<dbReference type="InterPro" id="IPR012338">
    <property type="entry name" value="Beta-lactam/transpept-like"/>
</dbReference>
<evidence type="ECO:0000256" key="1">
    <source>
        <dbReference type="ARBA" id="ARBA00001526"/>
    </source>
</evidence>
<dbReference type="PRINTS" id="PR00118">
    <property type="entry name" value="BLACTAMASEA"/>
</dbReference>
<dbReference type="PROSITE" id="PS00146">
    <property type="entry name" value="BETA_LACTAMASE_A"/>
    <property type="match status" value="1"/>
</dbReference>
<protein>
    <recommendedName>
        <fullName evidence="3 6">Beta-lactamase</fullName>
        <ecNumber evidence="3 6">3.5.2.6</ecNumber>
    </recommendedName>
</protein>
<organism evidence="9 10">
    <name type="scientific">Lichenibacterium minor</name>
    <dbReference type="NCBI Taxonomy" id="2316528"/>
    <lineage>
        <taxon>Bacteria</taxon>
        <taxon>Pseudomonadati</taxon>
        <taxon>Pseudomonadota</taxon>
        <taxon>Alphaproteobacteria</taxon>
        <taxon>Hyphomicrobiales</taxon>
        <taxon>Lichenihabitantaceae</taxon>
        <taxon>Lichenibacterium</taxon>
    </lineage>
</organism>
<sequence length="299" mass="30706">MPHRIDTGAAPRPVRRAVLLGLAAAALLPALPAGAAAADADADALADLERRSGGRLGAFALDTGSGRSLAHRADERFLMCSTTKLASVAAVLARVDAGSERLDRRVPYTAAGIAVGYAPDTKAHLADGGMSLEALCRAAIVHSDNGAANLLFESLGGPDAVTRFARGLGDPASRFDRIEPALNRPDGERDTTTPRAFATLTRALLLGDALSPASRALLDGWTIDCETGGKRIRAGVPKGWTVGDKTGTAGPVADDVALLRPPNRAPIVVAAYCDAPGLDDDAREAVLREVGAIAAKLAA</sequence>
<dbReference type="InterPro" id="IPR000871">
    <property type="entry name" value="Beta-lactam_class-A"/>
</dbReference>
<dbReference type="PANTHER" id="PTHR35333:SF3">
    <property type="entry name" value="BETA-LACTAMASE-TYPE TRANSPEPTIDASE FOLD CONTAINING PROTEIN"/>
    <property type="match status" value="1"/>
</dbReference>
<feature type="domain" description="Beta-lactamase class A catalytic" evidence="8">
    <location>
        <begin position="59"/>
        <end position="272"/>
    </location>
</feature>
<comment type="similarity">
    <text evidence="2 6">Belongs to the class-A beta-lactamase family.</text>
</comment>
<keyword evidence="4 6" id="KW-0378">Hydrolase</keyword>
<dbReference type="GO" id="GO:0008800">
    <property type="term" value="F:beta-lactamase activity"/>
    <property type="evidence" value="ECO:0007669"/>
    <property type="project" value="UniProtKB-UniRule"/>
</dbReference>
<dbReference type="OrthoDB" id="9784149at2"/>
<dbReference type="InterPro" id="IPR045155">
    <property type="entry name" value="Beta-lactam_cat"/>
</dbReference>
<comment type="catalytic activity">
    <reaction evidence="1 6">
        <text>a beta-lactam + H2O = a substituted beta-amino acid</text>
        <dbReference type="Rhea" id="RHEA:20401"/>
        <dbReference type="ChEBI" id="CHEBI:15377"/>
        <dbReference type="ChEBI" id="CHEBI:35627"/>
        <dbReference type="ChEBI" id="CHEBI:140347"/>
        <dbReference type="EC" id="3.5.2.6"/>
    </reaction>
</comment>
<name>A0A4Q2U5T4_9HYPH</name>
<dbReference type="SUPFAM" id="SSF56601">
    <property type="entry name" value="beta-lactamase/transpeptidase-like"/>
    <property type="match status" value="1"/>
</dbReference>
<comment type="caution">
    <text evidence="9">The sequence shown here is derived from an EMBL/GenBank/DDBJ whole genome shotgun (WGS) entry which is preliminary data.</text>
</comment>
<gene>
    <name evidence="9" type="primary">bla</name>
    <name evidence="9" type="ORF">D3273_11010</name>
</gene>
<dbReference type="GO" id="GO:0046677">
    <property type="term" value="P:response to antibiotic"/>
    <property type="evidence" value="ECO:0007669"/>
    <property type="project" value="UniProtKB-UniRule"/>
</dbReference>
<evidence type="ECO:0000256" key="3">
    <source>
        <dbReference type="ARBA" id="ARBA00012865"/>
    </source>
</evidence>
<evidence type="ECO:0000313" key="10">
    <source>
        <dbReference type="Proteomes" id="UP000290759"/>
    </source>
</evidence>
<dbReference type="AlphaFoldDB" id="A0A4Q2U5T4"/>
<evidence type="ECO:0000256" key="2">
    <source>
        <dbReference type="ARBA" id="ARBA00009009"/>
    </source>
</evidence>
<dbReference type="EC" id="3.5.2.6" evidence="3 6"/>
<dbReference type="PANTHER" id="PTHR35333">
    <property type="entry name" value="BETA-LACTAMASE"/>
    <property type="match status" value="1"/>
</dbReference>
<feature type="chain" id="PRO_5020724764" description="Beta-lactamase" evidence="7">
    <location>
        <begin position="36"/>
        <end position="299"/>
    </location>
</feature>